<evidence type="ECO:0000256" key="1">
    <source>
        <dbReference type="ARBA" id="ARBA00009143"/>
    </source>
</evidence>
<sequence length="183" mass="19936">MAQVISQVEALVEKTIDREKACPLLLRIFCANGRHNQSTDYARGSVPPNELQIYTWMDCSLRELMSLIKDVNPDARRRGTEFNFSIVSPDRYSARYVLRDIGKSINGQRGVDDTKTLGDCKFEVGDFIDVAIILPSPTSNVGGAGGRFGSNGNNFGGSSGRRMAGNGGSVMHRSGGPSGRYRD</sequence>
<dbReference type="FunFam" id="3.10.20.550:FF:000001">
    <property type="entry name" value="Histone deacetylase complex subunit SAP18"/>
    <property type="match status" value="1"/>
</dbReference>
<dbReference type="Gene3D" id="3.10.20.550">
    <property type="entry name" value="ASAP complex, SAP18 subunit"/>
    <property type="match status" value="1"/>
</dbReference>
<dbReference type="PANTHER" id="PTHR13082:SF0">
    <property type="entry name" value="HISTONE DEACETYLASE COMPLEX SUBUNIT SAP18"/>
    <property type="match status" value="1"/>
</dbReference>
<protein>
    <recommendedName>
        <fullName evidence="5">18 kDa Sin3-associated polypeptide</fullName>
    </recommendedName>
</protein>
<dbReference type="AlphaFoldDB" id="A0A915CLU8"/>
<proteinExistence type="inferred from homology"/>
<dbReference type="GO" id="GO:0003714">
    <property type="term" value="F:transcription corepressor activity"/>
    <property type="evidence" value="ECO:0007669"/>
    <property type="project" value="TreeGrafter"/>
</dbReference>
<dbReference type="GO" id="GO:0005634">
    <property type="term" value="C:nucleus"/>
    <property type="evidence" value="ECO:0007669"/>
    <property type="project" value="TreeGrafter"/>
</dbReference>
<dbReference type="Pfam" id="PF06487">
    <property type="entry name" value="SAP18"/>
    <property type="match status" value="1"/>
</dbReference>
<comment type="similarity">
    <text evidence="1">Belongs to the SAP18 family.</text>
</comment>
<keyword evidence="4" id="KW-0804">Transcription</keyword>
<name>A0A915CLU8_9BILA</name>
<evidence type="ECO:0000256" key="3">
    <source>
        <dbReference type="ARBA" id="ARBA00023015"/>
    </source>
</evidence>
<evidence type="ECO:0000256" key="6">
    <source>
        <dbReference type="SAM" id="MobiDB-lite"/>
    </source>
</evidence>
<keyword evidence="7" id="KW-1185">Reference proteome</keyword>
<evidence type="ECO:0000256" key="4">
    <source>
        <dbReference type="ARBA" id="ARBA00023163"/>
    </source>
</evidence>
<dbReference type="WBParaSite" id="jg10497">
    <property type="protein sequence ID" value="jg10497"/>
    <property type="gene ID" value="jg10497"/>
</dbReference>
<reference evidence="8" key="1">
    <citation type="submission" date="2022-11" db="UniProtKB">
        <authorList>
            <consortium name="WormBaseParasite"/>
        </authorList>
    </citation>
    <scope>IDENTIFICATION</scope>
</reference>
<dbReference type="InterPro" id="IPR010516">
    <property type="entry name" value="SAP18"/>
</dbReference>
<dbReference type="Proteomes" id="UP000887574">
    <property type="component" value="Unplaced"/>
</dbReference>
<keyword evidence="3" id="KW-0805">Transcription regulation</keyword>
<feature type="region of interest" description="Disordered" evidence="6">
    <location>
        <begin position="152"/>
        <end position="183"/>
    </location>
</feature>
<evidence type="ECO:0000313" key="8">
    <source>
        <dbReference type="WBParaSite" id="jg10497"/>
    </source>
</evidence>
<evidence type="ECO:0000313" key="7">
    <source>
        <dbReference type="Proteomes" id="UP000887574"/>
    </source>
</evidence>
<dbReference type="PANTHER" id="PTHR13082">
    <property type="entry name" value="SAP18"/>
    <property type="match status" value="1"/>
</dbReference>
<accession>A0A915CLU8</accession>
<evidence type="ECO:0000256" key="2">
    <source>
        <dbReference type="ARBA" id="ARBA00022491"/>
    </source>
</evidence>
<organism evidence="7 8">
    <name type="scientific">Ditylenchus dipsaci</name>
    <dbReference type="NCBI Taxonomy" id="166011"/>
    <lineage>
        <taxon>Eukaryota</taxon>
        <taxon>Metazoa</taxon>
        <taxon>Ecdysozoa</taxon>
        <taxon>Nematoda</taxon>
        <taxon>Chromadorea</taxon>
        <taxon>Rhabditida</taxon>
        <taxon>Tylenchina</taxon>
        <taxon>Tylenchomorpha</taxon>
        <taxon>Sphaerularioidea</taxon>
        <taxon>Anguinidae</taxon>
        <taxon>Anguininae</taxon>
        <taxon>Ditylenchus</taxon>
    </lineage>
</organism>
<evidence type="ECO:0000256" key="5">
    <source>
        <dbReference type="ARBA" id="ARBA00030511"/>
    </source>
</evidence>
<dbReference type="InterPro" id="IPR042534">
    <property type="entry name" value="SAP18_sf"/>
</dbReference>
<keyword evidence="2" id="KW-0678">Repressor</keyword>